<gene>
    <name evidence="2" type="ORF">SAMN06265827_11164</name>
</gene>
<feature type="region of interest" description="Disordered" evidence="1">
    <location>
        <begin position="95"/>
        <end position="131"/>
    </location>
</feature>
<reference evidence="3" key="1">
    <citation type="submission" date="2017-09" db="EMBL/GenBank/DDBJ databases">
        <authorList>
            <person name="Varghese N."/>
            <person name="Submissions S."/>
        </authorList>
    </citation>
    <scope>NUCLEOTIDE SEQUENCE [LARGE SCALE GENOMIC DNA]</scope>
    <source>
        <strain evidence="3">MSL47</strain>
    </source>
</reference>
<feature type="region of interest" description="Disordered" evidence="1">
    <location>
        <begin position="1"/>
        <end position="43"/>
    </location>
</feature>
<dbReference type="Gene3D" id="2.60.40.790">
    <property type="match status" value="1"/>
</dbReference>
<organism evidence="2 3">
    <name type="scientific">Orenia metallireducens</name>
    <dbReference type="NCBI Taxonomy" id="1413210"/>
    <lineage>
        <taxon>Bacteria</taxon>
        <taxon>Bacillati</taxon>
        <taxon>Bacillota</taxon>
        <taxon>Clostridia</taxon>
        <taxon>Halanaerobiales</taxon>
        <taxon>Halobacteroidaceae</taxon>
        <taxon>Orenia</taxon>
    </lineage>
</organism>
<protein>
    <submittedName>
        <fullName evidence="2">Uncharacterized protein</fullName>
    </submittedName>
</protein>
<dbReference type="SUPFAM" id="SSF49764">
    <property type="entry name" value="HSP20-like chaperones"/>
    <property type="match status" value="1"/>
</dbReference>
<dbReference type="InterPro" id="IPR008978">
    <property type="entry name" value="HSP20-like_chaperone"/>
</dbReference>
<evidence type="ECO:0000313" key="3">
    <source>
        <dbReference type="Proteomes" id="UP000219573"/>
    </source>
</evidence>
<accession>A0A285GW08</accession>
<dbReference type="AlphaFoldDB" id="A0A285GW08"/>
<evidence type="ECO:0000256" key="1">
    <source>
        <dbReference type="SAM" id="MobiDB-lite"/>
    </source>
</evidence>
<sequence>MIDLSQKSTDGRDFSTEPLSPKSNVFNNFMDSDSNNNSTTGEILMDFSEEDINTESGNDDYLRISIKEHDKQKKEEDKFMKNKLKATDYQRTFHVDNNLKKGSKSNKSQDNILGVHLPKGHRDKKSLLLLK</sequence>
<proteinExistence type="predicted"/>
<dbReference type="RefSeq" id="WP_097017735.1">
    <property type="nucleotide sequence ID" value="NZ_OBDZ01000011.1"/>
</dbReference>
<evidence type="ECO:0000313" key="2">
    <source>
        <dbReference type="EMBL" id="SNY27665.1"/>
    </source>
</evidence>
<keyword evidence="3" id="KW-1185">Reference proteome</keyword>
<feature type="compositionally biased region" description="Low complexity" evidence="1">
    <location>
        <begin position="23"/>
        <end position="38"/>
    </location>
</feature>
<dbReference type="EMBL" id="OBDZ01000011">
    <property type="protein sequence ID" value="SNY27665.1"/>
    <property type="molecule type" value="Genomic_DNA"/>
</dbReference>
<name>A0A285GW08_9FIRM</name>
<dbReference type="Proteomes" id="UP000219573">
    <property type="component" value="Unassembled WGS sequence"/>
</dbReference>